<gene>
    <name evidence="8" type="ORF">C0Q70_13418</name>
</gene>
<dbReference type="PANTHER" id="PTHR46458:SF5">
    <property type="entry name" value="GLOBIN FAMILY PROFILE DOMAIN-CONTAINING PROTEIN"/>
    <property type="match status" value="1"/>
</dbReference>
<evidence type="ECO:0000313" key="9">
    <source>
        <dbReference type="Proteomes" id="UP000245119"/>
    </source>
</evidence>
<evidence type="ECO:0000256" key="5">
    <source>
        <dbReference type="ARBA" id="ARBA00030087"/>
    </source>
</evidence>
<accession>A0A2T7NX68</accession>
<dbReference type="GO" id="GO:0046872">
    <property type="term" value="F:metal ion binding"/>
    <property type="evidence" value="ECO:0007669"/>
    <property type="project" value="UniProtKB-KW"/>
</dbReference>
<dbReference type="PANTHER" id="PTHR46458">
    <property type="entry name" value="BLR2807 PROTEIN"/>
    <property type="match status" value="1"/>
</dbReference>
<evidence type="ECO:0000256" key="6">
    <source>
        <dbReference type="RuleBase" id="RU000356"/>
    </source>
</evidence>
<keyword evidence="2 6" id="KW-0349">Heme</keyword>
<organism evidence="8 9">
    <name type="scientific">Pomacea canaliculata</name>
    <name type="common">Golden apple snail</name>
    <dbReference type="NCBI Taxonomy" id="400727"/>
    <lineage>
        <taxon>Eukaryota</taxon>
        <taxon>Metazoa</taxon>
        <taxon>Spiralia</taxon>
        <taxon>Lophotrochozoa</taxon>
        <taxon>Mollusca</taxon>
        <taxon>Gastropoda</taxon>
        <taxon>Caenogastropoda</taxon>
        <taxon>Architaenioglossa</taxon>
        <taxon>Ampullarioidea</taxon>
        <taxon>Ampullariidae</taxon>
        <taxon>Pomacea</taxon>
    </lineage>
</organism>
<dbReference type="Pfam" id="PF00042">
    <property type="entry name" value="Globin"/>
    <property type="match status" value="1"/>
</dbReference>
<name>A0A2T7NX68_POMCA</name>
<dbReference type="SUPFAM" id="SSF46458">
    <property type="entry name" value="Globin-like"/>
    <property type="match status" value="1"/>
</dbReference>
<keyword evidence="4" id="KW-0408">Iron</keyword>
<evidence type="ECO:0000256" key="4">
    <source>
        <dbReference type="ARBA" id="ARBA00023004"/>
    </source>
</evidence>
<dbReference type="GO" id="GO:0019825">
    <property type="term" value="F:oxygen binding"/>
    <property type="evidence" value="ECO:0007669"/>
    <property type="project" value="InterPro"/>
</dbReference>
<dbReference type="InterPro" id="IPR000971">
    <property type="entry name" value="Globin"/>
</dbReference>
<evidence type="ECO:0000313" key="8">
    <source>
        <dbReference type="EMBL" id="PVD25758.1"/>
    </source>
</evidence>
<reference evidence="8 9" key="1">
    <citation type="submission" date="2018-04" db="EMBL/GenBank/DDBJ databases">
        <title>The genome of golden apple snail Pomacea canaliculata provides insight into stress tolerance and invasive adaptation.</title>
        <authorList>
            <person name="Liu C."/>
            <person name="Liu B."/>
            <person name="Ren Y."/>
            <person name="Zhang Y."/>
            <person name="Wang H."/>
            <person name="Li S."/>
            <person name="Jiang F."/>
            <person name="Yin L."/>
            <person name="Zhang G."/>
            <person name="Qian W."/>
            <person name="Fan W."/>
        </authorList>
    </citation>
    <scope>NUCLEOTIDE SEQUENCE [LARGE SCALE GENOMIC DNA]</scope>
    <source>
        <strain evidence="8">SZHN2017</strain>
        <tissue evidence="8">Muscle</tissue>
    </source>
</reference>
<keyword evidence="3" id="KW-0479">Metal-binding</keyword>
<evidence type="ECO:0000259" key="7">
    <source>
        <dbReference type="PROSITE" id="PS01033"/>
    </source>
</evidence>
<sequence>MGCQVSSSLQGYSIYSQGSTECRCQCHKNVMSELNDPDGNLKDDERIQLTRRQKFLIKRSWKAIGRNISQTGINMFMSLFEKNADAIKFFKQFDSATTLTDLRNNKLLESHVRGVMFTIDEAITTLDDADSVINMLLKVGKLLEEPFLLAVSDTLGDRYTVHIEDIYKKTINFILNMLVEGFKQDHLPDNNSLSQPMM</sequence>
<keyword evidence="9" id="KW-1185">Reference proteome</keyword>
<dbReference type="InterPro" id="IPR009050">
    <property type="entry name" value="Globin-like_sf"/>
</dbReference>
<dbReference type="PROSITE" id="PS01033">
    <property type="entry name" value="GLOBIN"/>
    <property type="match status" value="1"/>
</dbReference>
<evidence type="ECO:0000256" key="1">
    <source>
        <dbReference type="ARBA" id="ARBA00013895"/>
    </source>
</evidence>
<dbReference type="InterPro" id="IPR012292">
    <property type="entry name" value="Globin/Proto"/>
</dbReference>
<proteinExistence type="inferred from homology"/>
<dbReference type="AlphaFoldDB" id="A0A2T7NX68"/>
<dbReference type="GO" id="GO:0005344">
    <property type="term" value="F:oxygen carrier activity"/>
    <property type="evidence" value="ECO:0007669"/>
    <property type="project" value="UniProtKB-KW"/>
</dbReference>
<evidence type="ECO:0000256" key="2">
    <source>
        <dbReference type="ARBA" id="ARBA00022617"/>
    </source>
</evidence>
<feature type="domain" description="Globin" evidence="7">
    <location>
        <begin position="48"/>
        <end position="183"/>
    </location>
</feature>
<dbReference type="GO" id="GO:0020037">
    <property type="term" value="F:heme binding"/>
    <property type="evidence" value="ECO:0007669"/>
    <property type="project" value="InterPro"/>
</dbReference>
<evidence type="ECO:0000256" key="3">
    <source>
        <dbReference type="ARBA" id="ARBA00022723"/>
    </source>
</evidence>
<dbReference type="STRING" id="400727.A0A2T7NX68"/>
<dbReference type="EMBL" id="PZQS01000008">
    <property type="protein sequence ID" value="PVD25758.1"/>
    <property type="molecule type" value="Genomic_DNA"/>
</dbReference>
<keyword evidence="6" id="KW-0813">Transport</keyword>
<comment type="similarity">
    <text evidence="6">Belongs to the globin family.</text>
</comment>
<dbReference type="Proteomes" id="UP000245119">
    <property type="component" value="Linkage Group LG8"/>
</dbReference>
<comment type="caution">
    <text evidence="8">The sequence shown here is derived from an EMBL/GenBank/DDBJ whole genome shotgun (WGS) entry which is preliminary data.</text>
</comment>
<dbReference type="InterPro" id="IPR050532">
    <property type="entry name" value="Globin-like_OT"/>
</dbReference>
<dbReference type="Gene3D" id="1.10.490.10">
    <property type="entry name" value="Globins"/>
    <property type="match status" value="1"/>
</dbReference>
<protein>
    <recommendedName>
        <fullName evidence="1">Globin</fullName>
    </recommendedName>
    <alternativeName>
        <fullName evidence="5">Myoglobin</fullName>
    </alternativeName>
</protein>
<dbReference type="OrthoDB" id="6344802at2759"/>
<keyword evidence="6" id="KW-0561">Oxygen transport</keyword>